<reference evidence="1" key="1">
    <citation type="submission" date="2020-12" db="EMBL/GenBank/DDBJ databases">
        <title>Genome sequencing of genetic groups of Flavobacterium columnare.</title>
        <authorList>
            <person name="Waldbieser G.C."/>
            <person name="Griffin M.J."/>
            <person name="LaFrentz B.R."/>
        </authorList>
    </citation>
    <scope>NUCLEOTIDE SEQUENCE</scope>
    <source>
        <strain evidence="1">90-106</strain>
    </source>
</reference>
<proteinExistence type="predicted"/>
<dbReference type="AlphaFoldDB" id="A0A8G0KSX1"/>
<dbReference type="EMBL" id="CP067378">
    <property type="protein sequence ID" value="QYS88393.1"/>
    <property type="molecule type" value="Genomic_DNA"/>
</dbReference>
<dbReference type="KEGG" id="fdv:JJC05_11905"/>
<sequence>MAPNDYIDYCKANSTNTNEYIKTIKLGSFSNTSGADLDGYGNYTAKTISLKSGEQVSTLLTPVLHLLL</sequence>
<accession>A0A8G0KSX1</accession>
<organism evidence="1">
    <name type="scientific">Flavobacterium columnare</name>
    <dbReference type="NCBI Taxonomy" id="996"/>
    <lineage>
        <taxon>Bacteria</taxon>
        <taxon>Pseudomonadati</taxon>
        <taxon>Bacteroidota</taxon>
        <taxon>Flavobacteriia</taxon>
        <taxon>Flavobacteriales</taxon>
        <taxon>Flavobacteriaceae</taxon>
        <taxon>Flavobacterium</taxon>
    </lineage>
</organism>
<evidence type="ECO:0000313" key="1">
    <source>
        <dbReference type="EMBL" id="QYS88393.1"/>
    </source>
</evidence>
<gene>
    <name evidence="1" type="ORF">JJC05_11905</name>
</gene>
<name>A0A8G0KSX1_9FLAO</name>
<protein>
    <submittedName>
        <fullName evidence="1">Uncharacterized protein</fullName>
    </submittedName>
</protein>
<dbReference type="Proteomes" id="UP000824721">
    <property type="component" value="Chromosome"/>
</dbReference>